<proteinExistence type="predicted"/>
<comment type="caution">
    <text evidence="1">The sequence shown here is derived from an EMBL/GenBank/DDBJ whole genome shotgun (WGS) entry which is preliminary data.</text>
</comment>
<evidence type="ECO:0000313" key="2">
    <source>
        <dbReference type="Proteomes" id="UP001177021"/>
    </source>
</evidence>
<reference evidence="1" key="1">
    <citation type="submission" date="2023-10" db="EMBL/GenBank/DDBJ databases">
        <authorList>
            <person name="Rodriguez Cubillos JULIANA M."/>
            <person name="De Vega J."/>
        </authorList>
    </citation>
    <scope>NUCLEOTIDE SEQUENCE</scope>
</reference>
<protein>
    <submittedName>
        <fullName evidence="1">Uncharacterized protein</fullName>
    </submittedName>
</protein>
<dbReference type="EMBL" id="CASHSV030000013">
    <property type="protein sequence ID" value="CAJ2638040.1"/>
    <property type="molecule type" value="Genomic_DNA"/>
</dbReference>
<gene>
    <name evidence="1" type="ORF">MILVUS5_LOCUS8299</name>
</gene>
<dbReference type="Proteomes" id="UP001177021">
    <property type="component" value="Unassembled WGS sequence"/>
</dbReference>
<accession>A0ACB0J105</accession>
<organism evidence="1 2">
    <name type="scientific">Trifolium pratense</name>
    <name type="common">Red clover</name>
    <dbReference type="NCBI Taxonomy" id="57577"/>
    <lineage>
        <taxon>Eukaryota</taxon>
        <taxon>Viridiplantae</taxon>
        <taxon>Streptophyta</taxon>
        <taxon>Embryophyta</taxon>
        <taxon>Tracheophyta</taxon>
        <taxon>Spermatophyta</taxon>
        <taxon>Magnoliopsida</taxon>
        <taxon>eudicotyledons</taxon>
        <taxon>Gunneridae</taxon>
        <taxon>Pentapetalae</taxon>
        <taxon>rosids</taxon>
        <taxon>fabids</taxon>
        <taxon>Fabales</taxon>
        <taxon>Fabaceae</taxon>
        <taxon>Papilionoideae</taxon>
        <taxon>50 kb inversion clade</taxon>
        <taxon>NPAAA clade</taxon>
        <taxon>Hologalegina</taxon>
        <taxon>IRL clade</taxon>
        <taxon>Trifolieae</taxon>
        <taxon>Trifolium</taxon>
    </lineage>
</organism>
<keyword evidence="2" id="KW-1185">Reference proteome</keyword>
<sequence length="40" mass="4563">MSFKVRLRRYLEMRGADGGPMRSLCAGFGFGFAIFFFCGY</sequence>
<name>A0ACB0J105_TRIPR</name>
<evidence type="ECO:0000313" key="1">
    <source>
        <dbReference type="EMBL" id="CAJ2638040.1"/>
    </source>
</evidence>